<dbReference type="InParanoid" id="A0A0C3HTU7"/>
<dbReference type="Proteomes" id="UP000054321">
    <property type="component" value="Unassembled WGS sequence"/>
</dbReference>
<dbReference type="STRING" id="913774.A0A0C3HTU7"/>
<gene>
    <name evidence="2" type="ORF">OIDMADRAFT_38726</name>
</gene>
<dbReference type="SUPFAM" id="SSF47616">
    <property type="entry name" value="GST C-terminal domain-like"/>
    <property type="match status" value="1"/>
</dbReference>
<dbReference type="InterPro" id="IPR010987">
    <property type="entry name" value="Glutathione-S-Trfase_C-like"/>
</dbReference>
<evidence type="ECO:0000313" key="3">
    <source>
        <dbReference type="Proteomes" id="UP000054321"/>
    </source>
</evidence>
<dbReference type="Gene3D" id="3.40.30.110">
    <property type="match status" value="2"/>
</dbReference>
<dbReference type="AlphaFoldDB" id="A0A0C3HTU7"/>
<protein>
    <recommendedName>
        <fullName evidence="1">GST C-terminal domain-containing protein</fullName>
    </recommendedName>
</protein>
<proteinExistence type="predicted"/>
<dbReference type="EMBL" id="KN832871">
    <property type="protein sequence ID" value="KIN06445.1"/>
    <property type="molecule type" value="Genomic_DNA"/>
</dbReference>
<dbReference type="OrthoDB" id="202840at2759"/>
<dbReference type="InterPro" id="IPR004045">
    <property type="entry name" value="Glutathione_S-Trfase_N"/>
</dbReference>
<reference evidence="2 3" key="1">
    <citation type="submission" date="2014-04" db="EMBL/GenBank/DDBJ databases">
        <authorList>
            <consortium name="DOE Joint Genome Institute"/>
            <person name="Kuo A."/>
            <person name="Martino E."/>
            <person name="Perotto S."/>
            <person name="Kohler A."/>
            <person name="Nagy L.G."/>
            <person name="Floudas D."/>
            <person name="Copeland A."/>
            <person name="Barry K.W."/>
            <person name="Cichocki N."/>
            <person name="Veneault-Fourrey C."/>
            <person name="LaButti K."/>
            <person name="Lindquist E.A."/>
            <person name="Lipzen A."/>
            <person name="Lundell T."/>
            <person name="Morin E."/>
            <person name="Murat C."/>
            <person name="Sun H."/>
            <person name="Tunlid A."/>
            <person name="Henrissat B."/>
            <person name="Grigoriev I.V."/>
            <person name="Hibbett D.S."/>
            <person name="Martin F."/>
            <person name="Nordberg H.P."/>
            <person name="Cantor M.N."/>
            <person name="Hua S.X."/>
        </authorList>
    </citation>
    <scope>NUCLEOTIDE SEQUENCE [LARGE SCALE GENOMIC DNA]</scope>
    <source>
        <strain evidence="2 3">Zn</strain>
    </source>
</reference>
<feature type="domain" description="GST C-terminal" evidence="1">
    <location>
        <begin position="90"/>
        <end position="241"/>
    </location>
</feature>
<dbReference type="PROSITE" id="PS50405">
    <property type="entry name" value="GST_CTER"/>
    <property type="match status" value="1"/>
</dbReference>
<sequence>MAQQTEIILYHYPYSPYAKRIVWYLNLRGIPYTQCLQPPILPRPDVVAIGTSYRRIPIVAIGRDIYNDTRLILSKLEILYPSHKRISTSDPEKQALERLLENWAVDGGLFVRASQLLPSSLPLLKDPRFTKDREDYTGRSWTKENMDRGRPEALVEIRRAFELLETTLLADGRDWILGTEGPGLGDIEAIWPFHWLITLKEALPPSYISAKDFPKVFAWVARFHKAATESAKTCGKPKTITGKEAVAIIERSEFVEVEGEVEAGDPLGLAKGDTVEVWPTDSGFNHKDRGSLVSLCGREVVIESKTEGGTTVRVHAPRHGFRVKSAGGGGTKL</sequence>
<dbReference type="InterPro" id="IPR036282">
    <property type="entry name" value="Glutathione-S-Trfase_C_sf"/>
</dbReference>
<keyword evidence="3" id="KW-1185">Reference proteome</keyword>
<reference evidence="3" key="2">
    <citation type="submission" date="2015-01" db="EMBL/GenBank/DDBJ databases">
        <title>Evolutionary Origins and Diversification of the Mycorrhizal Mutualists.</title>
        <authorList>
            <consortium name="DOE Joint Genome Institute"/>
            <consortium name="Mycorrhizal Genomics Consortium"/>
            <person name="Kohler A."/>
            <person name="Kuo A."/>
            <person name="Nagy L.G."/>
            <person name="Floudas D."/>
            <person name="Copeland A."/>
            <person name="Barry K.W."/>
            <person name="Cichocki N."/>
            <person name="Veneault-Fourrey C."/>
            <person name="LaButti K."/>
            <person name="Lindquist E.A."/>
            <person name="Lipzen A."/>
            <person name="Lundell T."/>
            <person name="Morin E."/>
            <person name="Murat C."/>
            <person name="Riley R."/>
            <person name="Ohm R."/>
            <person name="Sun H."/>
            <person name="Tunlid A."/>
            <person name="Henrissat B."/>
            <person name="Grigoriev I.V."/>
            <person name="Hibbett D.S."/>
            <person name="Martin F."/>
        </authorList>
    </citation>
    <scope>NUCLEOTIDE SEQUENCE [LARGE SCALE GENOMIC DNA]</scope>
    <source>
        <strain evidence="3">Zn</strain>
    </source>
</reference>
<accession>A0A0C3HTU7</accession>
<dbReference type="HOGENOM" id="CLU_039745_0_0_1"/>
<organism evidence="2 3">
    <name type="scientific">Oidiodendron maius (strain Zn)</name>
    <dbReference type="NCBI Taxonomy" id="913774"/>
    <lineage>
        <taxon>Eukaryota</taxon>
        <taxon>Fungi</taxon>
        <taxon>Dikarya</taxon>
        <taxon>Ascomycota</taxon>
        <taxon>Pezizomycotina</taxon>
        <taxon>Leotiomycetes</taxon>
        <taxon>Leotiomycetes incertae sedis</taxon>
        <taxon>Myxotrichaceae</taxon>
        <taxon>Oidiodendron</taxon>
    </lineage>
</organism>
<dbReference type="SUPFAM" id="SSF52833">
    <property type="entry name" value="Thioredoxin-like"/>
    <property type="match status" value="1"/>
</dbReference>
<dbReference type="InterPro" id="IPR058268">
    <property type="entry name" value="DUF7962"/>
</dbReference>
<evidence type="ECO:0000259" key="1">
    <source>
        <dbReference type="PROSITE" id="PS50405"/>
    </source>
</evidence>
<dbReference type="CDD" id="cd00570">
    <property type="entry name" value="GST_N_family"/>
    <property type="match status" value="1"/>
</dbReference>
<dbReference type="Pfam" id="PF25907">
    <property type="entry name" value="DUF7962"/>
    <property type="match status" value="1"/>
</dbReference>
<dbReference type="Gene3D" id="1.20.1050.10">
    <property type="match status" value="1"/>
</dbReference>
<dbReference type="InterPro" id="IPR036249">
    <property type="entry name" value="Thioredoxin-like_sf"/>
</dbReference>
<dbReference type="Pfam" id="PF13417">
    <property type="entry name" value="GST_N_3"/>
    <property type="match status" value="1"/>
</dbReference>
<evidence type="ECO:0000313" key="2">
    <source>
        <dbReference type="EMBL" id="KIN06445.1"/>
    </source>
</evidence>
<name>A0A0C3HTU7_OIDMZ</name>